<dbReference type="SUPFAM" id="SSF52743">
    <property type="entry name" value="Subtilisin-like"/>
    <property type="match status" value="1"/>
</dbReference>
<feature type="domain" description="Peptidase S53" evidence="17">
    <location>
        <begin position="236"/>
        <end position="648"/>
    </location>
</feature>
<evidence type="ECO:0000256" key="1">
    <source>
        <dbReference type="ARBA" id="ARBA00001910"/>
    </source>
</evidence>
<evidence type="ECO:0000256" key="15">
    <source>
        <dbReference type="PROSITE-ProRule" id="PRU01032"/>
    </source>
</evidence>
<keyword evidence="6 15" id="KW-0645">Protease</keyword>
<protein>
    <recommendedName>
        <fullName evidence="4">tripeptidyl-peptidase II</fullName>
        <ecNumber evidence="4">3.4.14.10</ecNumber>
    </recommendedName>
</protein>
<keyword evidence="8 16" id="KW-0732">Signal</keyword>
<evidence type="ECO:0000256" key="13">
    <source>
        <dbReference type="ARBA" id="ARBA00023145"/>
    </source>
</evidence>
<evidence type="ECO:0000256" key="16">
    <source>
        <dbReference type="SAM" id="SignalP"/>
    </source>
</evidence>
<keyword evidence="7 15" id="KW-0479">Metal-binding</keyword>
<dbReference type="Proteomes" id="UP000292957">
    <property type="component" value="Unassembled WGS sequence"/>
</dbReference>
<dbReference type="CDD" id="cd11377">
    <property type="entry name" value="Pro-peptidase_S53"/>
    <property type="match status" value="1"/>
</dbReference>
<dbReference type="InterPro" id="IPR015366">
    <property type="entry name" value="S53_propep"/>
</dbReference>
<dbReference type="GO" id="GO:0046872">
    <property type="term" value="F:metal ion binding"/>
    <property type="evidence" value="ECO:0007669"/>
    <property type="project" value="UniProtKB-UniRule"/>
</dbReference>
<evidence type="ECO:0000256" key="7">
    <source>
        <dbReference type="ARBA" id="ARBA00022723"/>
    </source>
</evidence>
<evidence type="ECO:0000256" key="10">
    <source>
        <dbReference type="ARBA" id="ARBA00022825"/>
    </source>
</evidence>
<comment type="catalytic activity">
    <reaction evidence="1">
        <text>Release of an N-terminal tripeptide from a polypeptide.</text>
        <dbReference type="EC" id="3.4.14.10"/>
    </reaction>
</comment>
<dbReference type="SUPFAM" id="SSF54897">
    <property type="entry name" value="Protease propeptides/inhibitors"/>
    <property type="match status" value="1"/>
</dbReference>
<feature type="binding site" evidence="15">
    <location>
        <position position="628"/>
    </location>
    <ligand>
        <name>Ca(2+)</name>
        <dbReference type="ChEBI" id="CHEBI:29108"/>
    </ligand>
</feature>
<dbReference type="PROSITE" id="PS51695">
    <property type="entry name" value="SEDOLISIN"/>
    <property type="match status" value="1"/>
</dbReference>
<dbReference type="InterPro" id="IPR036852">
    <property type="entry name" value="Peptidase_S8/S53_dom_sf"/>
</dbReference>
<feature type="binding site" evidence="15">
    <location>
        <position position="608"/>
    </location>
    <ligand>
        <name>Ca(2+)</name>
        <dbReference type="ChEBI" id="CHEBI:29108"/>
    </ligand>
</feature>
<evidence type="ECO:0000256" key="6">
    <source>
        <dbReference type="ARBA" id="ARBA00022670"/>
    </source>
</evidence>
<dbReference type="GO" id="GO:0008240">
    <property type="term" value="F:tripeptidyl-peptidase activity"/>
    <property type="evidence" value="ECO:0007669"/>
    <property type="project" value="UniProtKB-EC"/>
</dbReference>
<dbReference type="FunFam" id="3.40.50.200:FF:000015">
    <property type="entry name" value="Tripeptidyl peptidase A"/>
    <property type="match status" value="1"/>
</dbReference>
<evidence type="ECO:0000313" key="18">
    <source>
        <dbReference type="EMBL" id="TBU25120.1"/>
    </source>
</evidence>
<feature type="chain" id="PRO_5020483890" description="tripeptidyl-peptidase II" evidence="16">
    <location>
        <begin position="20"/>
        <end position="649"/>
    </location>
</feature>
<keyword evidence="14" id="KW-0325">Glycoprotein</keyword>
<comment type="subcellular location">
    <subcellularLocation>
        <location evidence="3">Secreted</location>
        <location evidence="3">Extracellular space</location>
    </subcellularLocation>
</comment>
<organism evidence="18">
    <name type="scientific">Dichomitus squalens</name>
    <dbReference type="NCBI Taxonomy" id="114155"/>
    <lineage>
        <taxon>Eukaryota</taxon>
        <taxon>Fungi</taxon>
        <taxon>Dikarya</taxon>
        <taxon>Basidiomycota</taxon>
        <taxon>Agaricomycotina</taxon>
        <taxon>Agaricomycetes</taxon>
        <taxon>Polyporales</taxon>
        <taxon>Polyporaceae</taxon>
        <taxon>Dichomitus</taxon>
    </lineage>
</organism>
<dbReference type="EMBL" id="ML143467">
    <property type="protein sequence ID" value="TBU25120.1"/>
    <property type="molecule type" value="Genomic_DNA"/>
</dbReference>
<gene>
    <name evidence="18" type="ORF">BD311DRAFT_526293</name>
</gene>
<keyword evidence="11 15" id="KW-0106">Calcium</keyword>
<keyword evidence="9 15" id="KW-0378">Hydrolase</keyword>
<dbReference type="CDD" id="cd04056">
    <property type="entry name" value="Peptidases_S53"/>
    <property type="match status" value="1"/>
</dbReference>
<comment type="function">
    <text evidence="2">Secreted tripeptidyl-peptidase which degrades proteins at acidic pHs and is involved in virulence.</text>
</comment>
<comment type="cofactor">
    <cofactor evidence="15">
        <name>Ca(2+)</name>
        <dbReference type="ChEBI" id="CHEBI:29108"/>
    </cofactor>
    <text evidence="15">Binds 1 Ca(2+) ion per subunit.</text>
</comment>
<name>A0A4Q9MCS4_9APHY</name>
<evidence type="ECO:0000256" key="4">
    <source>
        <dbReference type="ARBA" id="ARBA00012462"/>
    </source>
</evidence>
<evidence type="ECO:0000256" key="2">
    <source>
        <dbReference type="ARBA" id="ARBA00002451"/>
    </source>
</evidence>
<dbReference type="GO" id="GO:0004252">
    <property type="term" value="F:serine-type endopeptidase activity"/>
    <property type="evidence" value="ECO:0007669"/>
    <property type="project" value="UniProtKB-UniRule"/>
</dbReference>
<keyword evidence="12" id="KW-0843">Virulence</keyword>
<evidence type="ECO:0000256" key="11">
    <source>
        <dbReference type="ARBA" id="ARBA00022837"/>
    </source>
</evidence>
<proteinExistence type="predicted"/>
<dbReference type="GO" id="GO:0006508">
    <property type="term" value="P:proteolysis"/>
    <property type="evidence" value="ECO:0007669"/>
    <property type="project" value="UniProtKB-KW"/>
</dbReference>
<dbReference type="PANTHER" id="PTHR14218:SF19">
    <property type="entry name" value="SERINE PROTEASE AORO, PUTATIVE (AFU_ORTHOLOGUE AFUA_6G10250)-RELATED"/>
    <property type="match status" value="1"/>
</dbReference>
<accession>A0A4Q9MCS4</accession>
<evidence type="ECO:0000256" key="9">
    <source>
        <dbReference type="ARBA" id="ARBA00022801"/>
    </source>
</evidence>
<dbReference type="InterPro" id="IPR030400">
    <property type="entry name" value="Sedolisin_dom"/>
</dbReference>
<dbReference type="PANTHER" id="PTHR14218">
    <property type="entry name" value="PROTEASE S8 TRIPEPTIDYL PEPTIDASE I CLN2"/>
    <property type="match status" value="1"/>
</dbReference>
<dbReference type="InterPro" id="IPR050819">
    <property type="entry name" value="Tripeptidyl-peptidase_I"/>
</dbReference>
<evidence type="ECO:0000256" key="3">
    <source>
        <dbReference type="ARBA" id="ARBA00004239"/>
    </source>
</evidence>
<reference evidence="18" key="1">
    <citation type="submission" date="2019-01" db="EMBL/GenBank/DDBJ databases">
        <title>Draft genome sequences of three monokaryotic isolates of the white-rot basidiomycete fungus Dichomitus squalens.</title>
        <authorList>
            <consortium name="DOE Joint Genome Institute"/>
            <person name="Lopez S.C."/>
            <person name="Andreopoulos B."/>
            <person name="Pangilinan J."/>
            <person name="Lipzen A."/>
            <person name="Riley R."/>
            <person name="Ahrendt S."/>
            <person name="Ng V."/>
            <person name="Barry K."/>
            <person name="Daum C."/>
            <person name="Grigoriev I.V."/>
            <person name="Hilden K.S."/>
            <person name="Makela M.R."/>
            <person name="de Vries R.P."/>
        </authorList>
    </citation>
    <scope>NUCLEOTIDE SEQUENCE [LARGE SCALE GENOMIC DNA]</scope>
    <source>
        <strain evidence="18">OM18370.1</strain>
    </source>
</reference>
<keyword evidence="5" id="KW-0964">Secreted</keyword>
<evidence type="ECO:0000256" key="12">
    <source>
        <dbReference type="ARBA" id="ARBA00023026"/>
    </source>
</evidence>
<dbReference type="EC" id="3.4.14.10" evidence="4"/>
<feature type="active site" description="Charge relay system" evidence="15">
    <location>
        <position position="564"/>
    </location>
</feature>
<dbReference type="Gene3D" id="3.40.50.200">
    <property type="entry name" value="Peptidase S8/S53 domain"/>
    <property type="match status" value="1"/>
</dbReference>
<keyword evidence="10 15" id="KW-0720">Serine protease</keyword>
<dbReference type="AlphaFoldDB" id="A0A4Q9MCS4"/>
<dbReference type="SMART" id="SM00944">
    <property type="entry name" value="Pro-kuma_activ"/>
    <property type="match status" value="1"/>
</dbReference>
<dbReference type="GO" id="GO:0005576">
    <property type="term" value="C:extracellular region"/>
    <property type="evidence" value="ECO:0007669"/>
    <property type="project" value="UniProtKB-SubCell"/>
</dbReference>
<evidence type="ECO:0000256" key="14">
    <source>
        <dbReference type="ARBA" id="ARBA00023180"/>
    </source>
</evidence>
<feature type="signal peptide" evidence="16">
    <location>
        <begin position="1"/>
        <end position="19"/>
    </location>
</feature>
<dbReference type="OrthoDB" id="409122at2759"/>
<evidence type="ECO:0000259" key="17">
    <source>
        <dbReference type="PROSITE" id="PS51695"/>
    </source>
</evidence>
<feature type="binding site" evidence="15">
    <location>
        <position position="626"/>
    </location>
    <ligand>
        <name>Ca(2+)</name>
        <dbReference type="ChEBI" id="CHEBI:29108"/>
    </ligand>
</feature>
<sequence>MRPASLTWATLVLASLAAAAPSISRRNNLVVHERRAQEPRDWVLTRRLEPSAVLPMRFGLAQSNLDKVEEMLMAVSHPDSPTYGQHYSVKEVVDTFAPSAETVERVVEWLTESGIDTERLRLSKSKGWIEVDTTAEEAEALIDAEYHVYTHVETGAQQIGCHSYSVPEDIREHIDLIKPTVHFLHRVPTPDQVQTDNLMRKRSLERPSTHIKLGSKVKADGTSVNLPPSLANCDEIITLDCLRALYSIDRKPTETKKNTFGILEFTPQAFLQSDLDMFFANFSPSQVGKKPTLISIDGGVDQTNMTGFDFNGESDLDLQYAFGLTDPQPILLLQTGDLVEGASFNNWLDAVDASFCTFEGGDDPNFDGIYPDTLPGGFDKPESCGILKPPFVVSTSYGSDEASVTRAYAQRQCTEYAKLGLLGTTVLYSSGDNGVAGNGGVCLDGNGNPVTNGTGIQFNPDFPVTCPFVTGVGATQVNPGSTVNDPEGACEQVIFSGGGFSNFFEMPQYQAAAVKSFLTNHPPPFSGEQFNNSGVARGFPDLSANGANYVVAVAGEFELVFGTSCSSPVVGSMITLINDARLAAGKGPVGFINPAIYTEKFQAAFHDITMGGNQGCGTPGFTSTEGWDPVTGVGTPNFSRLLPLFLELP</sequence>
<feature type="active site" description="Charge relay system" evidence="15">
    <location>
        <position position="317"/>
    </location>
</feature>
<keyword evidence="13" id="KW-0865">Zymogen</keyword>
<dbReference type="Pfam" id="PF09286">
    <property type="entry name" value="Pro-kuma_activ"/>
    <property type="match status" value="1"/>
</dbReference>
<feature type="binding site" evidence="15">
    <location>
        <position position="607"/>
    </location>
    <ligand>
        <name>Ca(2+)</name>
        <dbReference type="ChEBI" id="CHEBI:29108"/>
    </ligand>
</feature>
<feature type="active site" description="Charge relay system" evidence="15">
    <location>
        <position position="313"/>
    </location>
</feature>
<evidence type="ECO:0000256" key="5">
    <source>
        <dbReference type="ARBA" id="ARBA00022525"/>
    </source>
</evidence>
<evidence type="ECO:0000256" key="8">
    <source>
        <dbReference type="ARBA" id="ARBA00022729"/>
    </source>
</evidence>